<comment type="caution">
    <text evidence="2">The sequence shown here is derived from an EMBL/GenBank/DDBJ whole genome shotgun (WGS) entry which is preliminary data.</text>
</comment>
<dbReference type="InterPro" id="IPR013693">
    <property type="entry name" value="SpoIID/LytB_N"/>
</dbReference>
<protein>
    <submittedName>
        <fullName evidence="2">SpoIID/LytB domain-containing protein</fullName>
    </submittedName>
</protein>
<gene>
    <name evidence="2" type="ORF">GF359_00625</name>
</gene>
<name>A0A9D5K7I1_UNCW3</name>
<evidence type="ECO:0000313" key="2">
    <source>
        <dbReference type="EMBL" id="MBD3363697.1"/>
    </source>
</evidence>
<dbReference type="InterPro" id="IPR013486">
    <property type="entry name" value="SpoIID/LytB"/>
</dbReference>
<reference evidence="2" key="1">
    <citation type="submission" date="2019-11" db="EMBL/GenBank/DDBJ databases">
        <title>Microbial mats filling the niche in hypersaline microbial mats.</title>
        <authorList>
            <person name="Wong H.L."/>
            <person name="Macleod F.I."/>
            <person name="White R.A. III"/>
            <person name="Burns B.P."/>
        </authorList>
    </citation>
    <scope>NUCLEOTIDE SEQUENCE</scope>
    <source>
        <strain evidence="2">Bin_327</strain>
    </source>
</reference>
<dbReference type="PANTHER" id="PTHR30032">
    <property type="entry name" value="N-ACETYLMURAMOYL-L-ALANINE AMIDASE-RELATED"/>
    <property type="match status" value="1"/>
</dbReference>
<evidence type="ECO:0000313" key="3">
    <source>
        <dbReference type="Proteomes" id="UP000630660"/>
    </source>
</evidence>
<dbReference type="NCBIfam" id="TIGR02669">
    <property type="entry name" value="SpoIID_LytB"/>
    <property type="match status" value="1"/>
</dbReference>
<proteinExistence type="predicted"/>
<organism evidence="2 3">
    <name type="scientific">candidate division WOR-3 bacterium</name>
    <dbReference type="NCBI Taxonomy" id="2052148"/>
    <lineage>
        <taxon>Bacteria</taxon>
        <taxon>Bacteria division WOR-3</taxon>
    </lineage>
</organism>
<dbReference type="GO" id="GO:0030435">
    <property type="term" value="P:sporulation resulting in formation of a cellular spore"/>
    <property type="evidence" value="ECO:0007669"/>
    <property type="project" value="InterPro"/>
</dbReference>
<dbReference type="AlphaFoldDB" id="A0A9D5K7I1"/>
<dbReference type="InterPro" id="IPR051922">
    <property type="entry name" value="Bact_Sporulation_Assoc"/>
</dbReference>
<accession>A0A9D5K7I1</accession>
<feature type="domain" description="Sporulation stage II protein D amidase enhancer LytB N-terminal" evidence="1">
    <location>
        <begin position="86"/>
        <end position="174"/>
    </location>
</feature>
<dbReference type="PANTHER" id="PTHR30032:SF4">
    <property type="entry name" value="AMIDASE ENHANCER"/>
    <property type="match status" value="1"/>
</dbReference>
<dbReference type="Pfam" id="PF08486">
    <property type="entry name" value="SpoIID"/>
    <property type="match status" value="1"/>
</dbReference>
<dbReference type="EMBL" id="WJKJ01000018">
    <property type="protein sequence ID" value="MBD3363697.1"/>
    <property type="molecule type" value="Genomic_DNA"/>
</dbReference>
<evidence type="ECO:0000259" key="1">
    <source>
        <dbReference type="Pfam" id="PF08486"/>
    </source>
</evidence>
<sequence>MEKNMPVIKLLPLLVCLSVNILSSQHLTDASVVCCERRDVLSALGSTLTVNDRESSEYKSSGDGFEISWNGASRGYDGRLEVKAANGELLCVNEVELADYLASVVGAEMVPGAGLEALKAQAVLARTFVETAHRHEDKSWDFCDLTHCQSYKGLESATPSSRKAVDETEGLHLLFKGQPCEVYYHSTSGGRTANISNIWPDVNHDYLISVADPYSSQSPHHSWTYVVSASDLARSLGFCDIGDVRVIERSSDERVKLIALKVGEEGILMGGWEFRMQVCQALGWNTVKSSWFEVERDAGAYVFSGFGLGHGVGLSQWGAKGMADEGKDFREILAHYYPGTKVIIWQ</sequence>
<dbReference type="Proteomes" id="UP000630660">
    <property type="component" value="Unassembled WGS sequence"/>
</dbReference>
<dbReference type="GO" id="GO:0030288">
    <property type="term" value="C:outer membrane-bounded periplasmic space"/>
    <property type="evidence" value="ECO:0007669"/>
    <property type="project" value="TreeGrafter"/>
</dbReference>